<dbReference type="GO" id="GO:0008061">
    <property type="term" value="F:chitin binding"/>
    <property type="evidence" value="ECO:0007669"/>
    <property type="project" value="UniProtKB-KW"/>
</dbReference>
<dbReference type="OrthoDB" id="1193027at2759"/>
<dbReference type="InterPro" id="IPR023346">
    <property type="entry name" value="Lysozyme-like_dom_sf"/>
</dbReference>
<organism evidence="6 7">
    <name type="scientific">Glonium stellatum</name>
    <dbReference type="NCBI Taxonomy" id="574774"/>
    <lineage>
        <taxon>Eukaryota</taxon>
        <taxon>Fungi</taxon>
        <taxon>Dikarya</taxon>
        <taxon>Ascomycota</taxon>
        <taxon>Pezizomycotina</taxon>
        <taxon>Dothideomycetes</taxon>
        <taxon>Pleosporomycetidae</taxon>
        <taxon>Gloniales</taxon>
        <taxon>Gloniaceae</taxon>
        <taxon>Glonium</taxon>
    </lineage>
</organism>
<evidence type="ECO:0000256" key="2">
    <source>
        <dbReference type="ARBA" id="ARBA00023026"/>
    </source>
</evidence>
<feature type="signal peptide" evidence="4">
    <location>
        <begin position="1"/>
        <end position="19"/>
    </location>
</feature>
<feature type="compositionally biased region" description="Low complexity" evidence="3">
    <location>
        <begin position="259"/>
        <end position="285"/>
    </location>
</feature>
<dbReference type="CDD" id="cd00118">
    <property type="entry name" value="LysM"/>
    <property type="match status" value="1"/>
</dbReference>
<dbReference type="InterPro" id="IPR018392">
    <property type="entry name" value="LysM"/>
</dbReference>
<dbReference type="SMART" id="SM00257">
    <property type="entry name" value="LysM"/>
    <property type="match status" value="1"/>
</dbReference>
<dbReference type="Proteomes" id="UP000250140">
    <property type="component" value="Unassembled WGS sequence"/>
</dbReference>
<protein>
    <submittedName>
        <fullName evidence="6">Carbohydrate-binding module family 50 protein</fullName>
    </submittedName>
</protein>
<feature type="chain" id="PRO_5034687915" evidence="4">
    <location>
        <begin position="20"/>
        <end position="353"/>
    </location>
</feature>
<evidence type="ECO:0000256" key="4">
    <source>
        <dbReference type="SAM" id="SignalP"/>
    </source>
</evidence>
<reference evidence="6 7" key="1">
    <citation type="journal article" date="2016" name="Nat. Commun.">
        <title>Ectomycorrhizal ecology is imprinted in the genome of the dominant symbiotic fungus Cenococcum geophilum.</title>
        <authorList>
            <consortium name="DOE Joint Genome Institute"/>
            <person name="Peter M."/>
            <person name="Kohler A."/>
            <person name="Ohm R.A."/>
            <person name="Kuo A."/>
            <person name="Krutzmann J."/>
            <person name="Morin E."/>
            <person name="Arend M."/>
            <person name="Barry K.W."/>
            <person name="Binder M."/>
            <person name="Choi C."/>
            <person name="Clum A."/>
            <person name="Copeland A."/>
            <person name="Grisel N."/>
            <person name="Haridas S."/>
            <person name="Kipfer T."/>
            <person name="LaButti K."/>
            <person name="Lindquist E."/>
            <person name="Lipzen A."/>
            <person name="Maire R."/>
            <person name="Meier B."/>
            <person name="Mihaltcheva S."/>
            <person name="Molinier V."/>
            <person name="Murat C."/>
            <person name="Poggeler S."/>
            <person name="Quandt C.A."/>
            <person name="Sperisen C."/>
            <person name="Tritt A."/>
            <person name="Tisserant E."/>
            <person name="Crous P.W."/>
            <person name="Henrissat B."/>
            <person name="Nehls U."/>
            <person name="Egli S."/>
            <person name="Spatafora J.W."/>
            <person name="Grigoriev I.V."/>
            <person name="Martin F.M."/>
        </authorList>
    </citation>
    <scope>NUCLEOTIDE SEQUENCE [LARGE SCALE GENOMIC DNA]</scope>
    <source>
        <strain evidence="6 7">CBS 207.34</strain>
    </source>
</reference>
<name>A0A8E2F3K7_9PEZI</name>
<proteinExistence type="predicted"/>
<keyword evidence="7" id="KW-1185">Reference proteome</keyword>
<accession>A0A8E2F3K7</accession>
<sequence>MLVIPLILAAGSLSTLVFGAPVPSTHSSRNTAASIHSLVERSADSYTVYGGNGDVSEGWPSQSSWVSSFDTLFNNNKAIMQSSCSQWNVPNDSASEINDIYNGIKTVASETGIDARFILAIMMQESNGCVRAPTTNWGVRNPGLMQDHNGAATCNENGVQNPCPTSTITQMIRDGAAGTSSGDGLKQCLAQAGTTDVSMYYKAARIYNSGSIVAGGNLGGGVATHCYASDVANRLTGWVFATHSCSEASIGSMTGTTASGGNDNTGTPSSTTTTTTGGNASPANTVGSASPSAQKAPGASASCKGWYTVQSGDYCAIVEQKFGITMAQLMGWNTQLSGDCSNLWLGYSYCVSA</sequence>
<dbReference type="SUPFAM" id="SSF54106">
    <property type="entry name" value="LysM domain"/>
    <property type="match status" value="1"/>
</dbReference>
<evidence type="ECO:0000313" key="6">
    <source>
        <dbReference type="EMBL" id="OCL09298.1"/>
    </source>
</evidence>
<dbReference type="EMBL" id="KV749472">
    <property type="protein sequence ID" value="OCL09298.1"/>
    <property type="molecule type" value="Genomic_DNA"/>
</dbReference>
<dbReference type="PROSITE" id="PS51782">
    <property type="entry name" value="LYSM"/>
    <property type="match status" value="1"/>
</dbReference>
<dbReference type="Pfam" id="PF01476">
    <property type="entry name" value="LysM"/>
    <property type="match status" value="1"/>
</dbReference>
<dbReference type="InterPro" id="IPR052210">
    <property type="entry name" value="LysM1-like"/>
</dbReference>
<dbReference type="AlphaFoldDB" id="A0A8E2F3K7"/>
<dbReference type="Gene3D" id="3.10.350.10">
    <property type="entry name" value="LysM domain"/>
    <property type="match status" value="1"/>
</dbReference>
<evidence type="ECO:0000259" key="5">
    <source>
        <dbReference type="PROSITE" id="PS51782"/>
    </source>
</evidence>
<keyword evidence="2" id="KW-0843">Virulence</keyword>
<dbReference type="InterPro" id="IPR036779">
    <property type="entry name" value="LysM_dom_sf"/>
</dbReference>
<dbReference type="PANTHER" id="PTHR34997">
    <property type="entry name" value="AM15"/>
    <property type="match status" value="1"/>
</dbReference>
<evidence type="ECO:0000256" key="1">
    <source>
        <dbReference type="ARBA" id="ARBA00022669"/>
    </source>
</evidence>
<evidence type="ECO:0000313" key="7">
    <source>
        <dbReference type="Proteomes" id="UP000250140"/>
    </source>
</evidence>
<gene>
    <name evidence="6" type="ORF">AOQ84DRAFT_25646</name>
</gene>
<dbReference type="PANTHER" id="PTHR34997:SF18">
    <property type="entry name" value="LYSM DOMAIN-CONTAINING PROTEIN"/>
    <property type="match status" value="1"/>
</dbReference>
<evidence type="ECO:0000256" key="3">
    <source>
        <dbReference type="SAM" id="MobiDB-lite"/>
    </source>
</evidence>
<feature type="domain" description="LysM" evidence="5">
    <location>
        <begin position="305"/>
        <end position="351"/>
    </location>
</feature>
<keyword evidence="4" id="KW-0732">Signal</keyword>
<keyword evidence="1" id="KW-0147">Chitin-binding</keyword>
<dbReference type="Gene3D" id="1.10.530.10">
    <property type="match status" value="1"/>
</dbReference>
<dbReference type="SUPFAM" id="SSF53955">
    <property type="entry name" value="Lysozyme-like"/>
    <property type="match status" value="1"/>
</dbReference>
<feature type="region of interest" description="Disordered" evidence="3">
    <location>
        <begin position="256"/>
        <end position="300"/>
    </location>
</feature>